<reference evidence="2" key="1">
    <citation type="submission" date="2022-06" db="EMBL/GenBank/DDBJ databases">
        <authorList>
            <person name="Goudenege D."/>
            <person name="Le Roux F."/>
        </authorList>
    </citation>
    <scope>NUCLEOTIDE SEQUENCE</scope>
    <source>
        <strain evidence="2">12-063</strain>
    </source>
</reference>
<accession>A0ABM9FHS2</accession>
<dbReference type="NCBIfam" id="TIGR03696">
    <property type="entry name" value="Rhs_assc_core"/>
    <property type="match status" value="1"/>
</dbReference>
<sequence length="441" mass="47389">MDKDKYNDEYISQEFKQLTQINRCEIKKEIEAYREKSNAMSRRLFLQSVSAVIAAPMVFRLSVTASALFASGQLTAHSLANVLIINPLGYRGERQDPATGGYMLGNGYRLYNPSLMRFHSADSMSPFGKGGANRYMYCLADPINYKDPNGHFPIFSLFMLAMGIVATVLSVKAQQPGASKGLQIAAIVFGFTLAIAGTLYGGYGALMFANNIRNGLVFMNAAHAAASGVKGAMTVTQAALKGFGIASGLGSSVTGITMNSLNYMGKTVAAGKANLAMRIFHFMSSASGILSGGNPLAWTGLFKGKFNAQGGLGFLSARLTDASHATGLYALVGTEPGSEANRTWNTSSFALGMASVYIVNLPNHAISAHKIFSKRGFGGIRDKFVYSAQKTWSIQGDSKSAVSMDVGTYRRIGDIPSRLEIARKIDNVDSTITVNYYLDWL</sequence>
<dbReference type="RefSeq" id="WP_246203280.1">
    <property type="nucleotide sequence ID" value="NZ_JAKMYL010000070.1"/>
</dbReference>
<gene>
    <name evidence="2" type="ORF">VAE063_1000207</name>
</gene>
<evidence type="ECO:0000313" key="2">
    <source>
        <dbReference type="EMBL" id="CAH8190650.1"/>
    </source>
</evidence>
<dbReference type="Gene3D" id="2.180.10.10">
    <property type="entry name" value="RHS repeat-associated core"/>
    <property type="match status" value="1"/>
</dbReference>
<keyword evidence="1" id="KW-1133">Transmembrane helix</keyword>
<feature type="transmembrane region" description="Helical" evidence="1">
    <location>
        <begin position="152"/>
        <end position="171"/>
    </location>
</feature>
<keyword evidence="1" id="KW-0812">Transmembrane</keyword>
<dbReference type="Proteomes" id="UP001152658">
    <property type="component" value="Unassembled WGS sequence"/>
</dbReference>
<dbReference type="InterPro" id="IPR022385">
    <property type="entry name" value="Rhs_assc_core"/>
</dbReference>
<feature type="transmembrane region" description="Helical" evidence="1">
    <location>
        <begin position="44"/>
        <end position="69"/>
    </location>
</feature>
<name>A0ABM9FHS2_9VIBR</name>
<comment type="caution">
    <text evidence="2">The sequence shown here is derived from an EMBL/GenBank/DDBJ whole genome shotgun (WGS) entry which is preliminary data.</text>
</comment>
<protein>
    <submittedName>
        <fullName evidence="2">RHS repeat-associated core domain-containing protein</fullName>
    </submittedName>
</protein>
<proteinExistence type="predicted"/>
<evidence type="ECO:0000313" key="3">
    <source>
        <dbReference type="Proteomes" id="UP001152658"/>
    </source>
</evidence>
<organism evidence="2 3">
    <name type="scientific">Vibrio aestuarianus</name>
    <dbReference type="NCBI Taxonomy" id="28171"/>
    <lineage>
        <taxon>Bacteria</taxon>
        <taxon>Pseudomonadati</taxon>
        <taxon>Pseudomonadota</taxon>
        <taxon>Gammaproteobacteria</taxon>
        <taxon>Vibrionales</taxon>
        <taxon>Vibrionaceae</taxon>
        <taxon>Vibrio</taxon>
    </lineage>
</organism>
<feature type="transmembrane region" description="Helical" evidence="1">
    <location>
        <begin position="183"/>
        <end position="203"/>
    </location>
</feature>
<evidence type="ECO:0000256" key="1">
    <source>
        <dbReference type="SAM" id="Phobius"/>
    </source>
</evidence>
<keyword evidence="3" id="KW-1185">Reference proteome</keyword>
<keyword evidence="1" id="KW-0472">Membrane</keyword>
<dbReference type="EMBL" id="CALYLK010000001">
    <property type="protein sequence ID" value="CAH8190650.1"/>
    <property type="molecule type" value="Genomic_DNA"/>
</dbReference>